<reference evidence="4" key="1">
    <citation type="submission" date="2016-11" db="UniProtKB">
        <authorList>
            <consortium name="WormBaseParasite"/>
        </authorList>
    </citation>
    <scope>IDENTIFICATION</scope>
</reference>
<name>A0A1I8FEN3_9PLAT</name>
<dbReference type="Proteomes" id="UP000095280">
    <property type="component" value="Unplaced"/>
</dbReference>
<evidence type="ECO:0000256" key="2">
    <source>
        <dbReference type="SAM" id="Phobius"/>
    </source>
</evidence>
<feature type="region of interest" description="Disordered" evidence="1">
    <location>
        <begin position="152"/>
        <end position="186"/>
    </location>
</feature>
<keyword evidence="3" id="KW-1185">Reference proteome</keyword>
<feature type="compositionally biased region" description="Low complexity" evidence="1">
    <location>
        <begin position="166"/>
        <end position="178"/>
    </location>
</feature>
<evidence type="ECO:0000313" key="4">
    <source>
        <dbReference type="WBParaSite" id="maker-unitig_31793-snap-gene-0.2-mRNA-1"/>
    </source>
</evidence>
<protein>
    <submittedName>
        <fullName evidence="4">SRCR domain-containing protein</fullName>
    </submittedName>
</protein>
<keyword evidence="2" id="KW-0812">Transmembrane</keyword>
<proteinExistence type="predicted"/>
<keyword evidence="2" id="KW-1133">Transmembrane helix</keyword>
<sequence length="435" mass="47586">RVRGPCSRTLIPGWHQQGEQHSRTTWRQQFDSHSTALHGAASLITTLTVAGLLWYWSQLRAIAMRGAKVYLGLGRCPQFRNRGSNKIRTELPSASVEVWQVELASLPLSVLSFCRRYMASGYPLHALILKCRRVRPAHTITEDGIELQFQEQGGGTPQCLPPSTPPSSNTAAATSTTARPCETSASWRDPQLGRQAVAHKRQPSAPLRVQVAGRGSARCRRCALSLDECALVNLSRDSTLVAMRLAILFAVFLCATWNSDTAATVRVSPAGLARLCLRDEFLINASSVRVANDATCGLACIERGPRLRKLDWVFVRHRAGLPRDGCVRMALATAGWALVYKLLDVADWNEGLARCESMTNHGLTKFADGNNAAEVTHLHWIKANVNIRSVVLCRRIPTGRVHLGPWFWRGCNSSIPARRSGATGSPTKASAPTGS</sequence>
<accession>A0A1I8FEN3</accession>
<evidence type="ECO:0000313" key="3">
    <source>
        <dbReference type="Proteomes" id="UP000095280"/>
    </source>
</evidence>
<dbReference type="AlphaFoldDB" id="A0A1I8FEN3"/>
<evidence type="ECO:0000256" key="1">
    <source>
        <dbReference type="SAM" id="MobiDB-lite"/>
    </source>
</evidence>
<feature type="transmembrane region" description="Helical" evidence="2">
    <location>
        <begin position="36"/>
        <end position="56"/>
    </location>
</feature>
<keyword evidence="2" id="KW-0472">Membrane</keyword>
<organism evidence="3 4">
    <name type="scientific">Macrostomum lignano</name>
    <dbReference type="NCBI Taxonomy" id="282301"/>
    <lineage>
        <taxon>Eukaryota</taxon>
        <taxon>Metazoa</taxon>
        <taxon>Spiralia</taxon>
        <taxon>Lophotrochozoa</taxon>
        <taxon>Platyhelminthes</taxon>
        <taxon>Rhabditophora</taxon>
        <taxon>Macrostomorpha</taxon>
        <taxon>Macrostomida</taxon>
        <taxon>Macrostomidae</taxon>
        <taxon>Macrostomum</taxon>
    </lineage>
</organism>
<dbReference type="WBParaSite" id="maker-unitig_31793-snap-gene-0.2-mRNA-1">
    <property type="protein sequence ID" value="maker-unitig_31793-snap-gene-0.2-mRNA-1"/>
    <property type="gene ID" value="maker-unitig_31793-snap-gene-0.2"/>
</dbReference>